<evidence type="ECO:0000256" key="1">
    <source>
        <dbReference type="SAM" id="MobiDB-lite"/>
    </source>
</evidence>
<feature type="region of interest" description="Disordered" evidence="1">
    <location>
        <begin position="50"/>
        <end position="69"/>
    </location>
</feature>
<dbReference type="AlphaFoldDB" id="A0A8X7CQ16"/>
<keyword evidence="2" id="KW-0472">Membrane</keyword>
<proteinExistence type="predicted"/>
<reference evidence="3" key="1">
    <citation type="submission" date="2020-08" db="EMBL/GenBank/DDBJ databases">
        <title>Multicomponent nature underlies the extraordinary mechanical properties of spider dragline silk.</title>
        <authorList>
            <person name="Kono N."/>
            <person name="Nakamura H."/>
            <person name="Mori M."/>
            <person name="Yoshida Y."/>
            <person name="Ohtoshi R."/>
            <person name="Malay A.D."/>
            <person name="Moran D.A.P."/>
            <person name="Tomita M."/>
            <person name="Numata K."/>
            <person name="Arakawa K."/>
        </authorList>
    </citation>
    <scope>NUCLEOTIDE SEQUENCE</scope>
</reference>
<keyword evidence="2" id="KW-1133">Transmembrane helix</keyword>
<organism evidence="3 4">
    <name type="scientific">Trichonephila inaurata madagascariensis</name>
    <dbReference type="NCBI Taxonomy" id="2747483"/>
    <lineage>
        <taxon>Eukaryota</taxon>
        <taxon>Metazoa</taxon>
        <taxon>Ecdysozoa</taxon>
        <taxon>Arthropoda</taxon>
        <taxon>Chelicerata</taxon>
        <taxon>Arachnida</taxon>
        <taxon>Araneae</taxon>
        <taxon>Araneomorphae</taxon>
        <taxon>Entelegynae</taxon>
        <taxon>Araneoidea</taxon>
        <taxon>Nephilidae</taxon>
        <taxon>Trichonephila</taxon>
        <taxon>Trichonephila inaurata</taxon>
    </lineage>
</organism>
<gene>
    <name evidence="3" type="ORF">TNIN_26831</name>
</gene>
<sequence>MNQDTLDKIILLVWVCFSIRFLFFSYWDIVFLPPILILLDGLHNIEDHEQVSGDSNPEAGGRYTQGSKFKEQKKHFTSLDILVQLMIQEELERIGKKPAASLK</sequence>
<dbReference type="EMBL" id="BMAV01022053">
    <property type="protein sequence ID" value="GFY76638.1"/>
    <property type="molecule type" value="Genomic_DNA"/>
</dbReference>
<accession>A0A8X7CQ16</accession>
<feature type="transmembrane region" description="Helical" evidence="2">
    <location>
        <begin position="9"/>
        <end position="27"/>
    </location>
</feature>
<dbReference type="OrthoDB" id="10401796at2759"/>
<comment type="caution">
    <text evidence="3">The sequence shown here is derived from an EMBL/GenBank/DDBJ whole genome shotgun (WGS) entry which is preliminary data.</text>
</comment>
<name>A0A8X7CQ16_9ARAC</name>
<evidence type="ECO:0000256" key="2">
    <source>
        <dbReference type="SAM" id="Phobius"/>
    </source>
</evidence>
<dbReference type="Proteomes" id="UP000886998">
    <property type="component" value="Unassembled WGS sequence"/>
</dbReference>
<keyword evidence="2" id="KW-0812">Transmembrane</keyword>
<evidence type="ECO:0000313" key="3">
    <source>
        <dbReference type="EMBL" id="GFY76638.1"/>
    </source>
</evidence>
<keyword evidence="4" id="KW-1185">Reference proteome</keyword>
<evidence type="ECO:0000313" key="4">
    <source>
        <dbReference type="Proteomes" id="UP000886998"/>
    </source>
</evidence>
<protein>
    <submittedName>
        <fullName evidence="3">Uncharacterized protein</fullName>
    </submittedName>
</protein>